<dbReference type="STRING" id="6573.A0A210PVD6"/>
<evidence type="ECO:0000313" key="9">
    <source>
        <dbReference type="EMBL" id="OWF40426.1"/>
    </source>
</evidence>
<comment type="caution">
    <text evidence="9">The sequence shown here is derived from an EMBL/GenBank/DDBJ whole genome shotgun (WGS) entry which is preliminary data.</text>
</comment>
<sequence length="397" mass="43875">MAILPPGSGATNYLTPLTSQKDGNLVVFLQEKLSLQDFTKYADVYNSFSDGGAFKNVKALMDENFSVQLPAVSSPERALDMLKKAFKGNVHDVTIPADVNGLNLGSSVTNLIIVHLTPASGVQSEEETIASNDEQIGEVVRRLDKRDLIYTALYTAKRAAQVEKEVKGVKRRLLAAESFNEVNNGTFLNITCMFFYVRTITTYVDKGGKNTTIQLNDTSKFVDDGSMCDNSTAMLKFTYTDDSGLKLTMMFDISDKNTSEWKVESLKVKVDGTVNNVDYSGEANMNTNKMNVWAPKDFSYHCSHLPVINATADNTTTVNISLIFDGLQLQPFNIINNQFSDGWDCVPFFTEGIWMGLLSVLLLTLILLYGFSMLADIKTMDKFDDAKGKTITVNASD</sequence>
<dbReference type="Gene3D" id="2.40.160.110">
    <property type="match status" value="1"/>
</dbReference>
<dbReference type="Pfam" id="PF05827">
    <property type="entry name" value="VAS1_LD"/>
    <property type="match status" value="1"/>
</dbReference>
<keyword evidence="4 6" id="KW-1133">Transmembrane helix</keyword>
<name>A0A210PVD6_MIZYE</name>
<dbReference type="Pfam" id="PF20520">
    <property type="entry name" value="Ac45-VOA1_TM"/>
    <property type="match status" value="1"/>
</dbReference>
<feature type="domain" description="V-type proton ATPase subunit S1 luminal" evidence="7">
    <location>
        <begin position="191"/>
        <end position="332"/>
    </location>
</feature>
<comment type="subcellular location">
    <subcellularLocation>
        <location evidence="1">Membrane</location>
        <topology evidence="1">Single-pass membrane protein</topology>
    </subcellularLocation>
</comment>
<dbReference type="PANTHER" id="PTHR12471:SF7">
    <property type="entry name" value="V-TYPE PROTON ATPASE SUBUNIT S1"/>
    <property type="match status" value="1"/>
</dbReference>
<dbReference type="Proteomes" id="UP000242188">
    <property type="component" value="Unassembled WGS sequence"/>
</dbReference>
<dbReference type="InterPro" id="IPR046755">
    <property type="entry name" value="VAS1_LD"/>
</dbReference>
<evidence type="ECO:0000313" key="10">
    <source>
        <dbReference type="Proteomes" id="UP000242188"/>
    </source>
</evidence>
<evidence type="ECO:0000256" key="5">
    <source>
        <dbReference type="ARBA" id="ARBA00023136"/>
    </source>
</evidence>
<dbReference type="GO" id="GO:0033176">
    <property type="term" value="C:proton-transporting V-type ATPase complex"/>
    <property type="evidence" value="ECO:0007669"/>
    <property type="project" value="TreeGrafter"/>
</dbReference>
<feature type="domain" description="V-type proton ATPase subunit S1/VOA1 transmembrane" evidence="8">
    <location>
        <begin position="347"/>
        <end position="385"/>
    </location>
</feature>
<reference evidence="9 10" key="1">
    <citation type="journal article" date="2017" name="Nat. Ecol. Evol.">
        <title>Scallop genome provides insights into evolution of bilaterian karyotype and development.</title>
        <authorList>
            <person name="Wang S."/>
            <person name="Zhang J."/>
            <person name="Jiao W."/>
            <person name="Li J."/>
            <person name="Xun X."/>
            <person name="Sun Y."/>
            <person name="Guo X."/>
            <person name="Huan P."/>
            <person name="Dong B."/>
            <person name="Zhang L."/>
            <person name="Hu X."/>
            <person name="Sun X."/>
            <person name="Wang J."/>
            <person name="Zhao C."/>
            <person name="Wang Y."/>
            <person name="Wang D."/>
            <person name="Huang X."/>
            <person name="Wang R."/>
            <person name="Lv J."/>
            <person name="Li Y."/>
            <person name="Zhang Z."/>
            <person name="Liu B."/>
            <person name="Lu W."/>
            <person name="Hui Y."/>
            <person name="Liang J."/>
            <person name="Zhou Z."/>
            <person name="Hou R."/>
            <person name="Li X."/>
            <person name="Liu Y."/>
            <person name="Li H."/>
            <person name="Ning X."/>
            <person name="Lin Y."/>
            <person name="Zhao L."/>
            <person name="Xing Q."/>
            <person name="Dou J."/>
            <person name="Li Y."/>
            <person name="Mao J."/>
            <person name="Guo H."/>
            <person name="Dou H."/>
            <person name="Li T."/>
            <person name="Mu C."/>
            <person name="Jiang W."/>
            <person name="Fu Q."/>
            <person name="Fu X."/>
            <person name="Miao Y."/>
            <person name="Liu J."/>
            <person name="Yu Q."/>
            <person name="Li R."/>
            <person name="Liao H."/>
            <person name="Li X."/>
            <person name="Kong Y."/>
            <person name="Jiang Z."/>
            <person name="Chourrout D."/>
            <person name="Li R."/>
            <person name="Bao Z."/>
        </authorList>
    </citation>
    <scope>NUCLEOTIDE SEQUENCE [LARGE SCALE GENOMIC DNA]</scope>
    <source>
        <strain evidence="9 10">PY_sf001</strain>
    </source>
</reference>
<evidence type="ECO:0000259" key="8">
    <source>
        <dbReference type="Pfam" id="PF20520"/>
    </source>
</evidence>
<evidence type="ECO:0000256" key="6">
    <source>
        <dbReference type="SAM" id="Phobius"/>
    </source>
</evidence>
<evidence type="ECO:0000256" key="2">
    <source>
        <dbReference type="ARBA" id="ARBA00009037"/>
    </source>
</evidence>
<dbReference type="EMBL" id="NEDP02005465">
    <property type="protein sequence ID" value="OWF40426.1"/>
    <property type="molecule type" value="Genomic_DNA"/>
</dbReference>
<comment type="similarity">
    <text evidence="2">Belongs to the vacuolar ATPase subunit S1 family.</text>
</comment>
<dbReference type="OrthoDB" id="9985059at2759"/>
<dbReference type="InterPro" id="IPR046756">
    <property type="entry name" value="VAS1/VOA1_TM"/>
</dbReference>
<dbReference type="GO" id="GO:0030641">
    <property type="term" value="P:regulation of cellular pH"/>
    <property type="evidence" value="ECO:0007669"/>
    <property type="project" value="TreeGrafter"/>
</dbReference>
<keyword evidence="5 6" id="KW-0472">Membrane</keyword>
<protein>
    <submittedName>
        <fullName evidence="9">V-type proton ATPase subunit S1</fullName>
    </submittedName>
</protein>
<dbReference type="PANTHER" id="PTHR12471">
    <property type="entry name" value="VACUOLAR ATP SYNTHASE SUBUNIT S1"/>
    <property type="match status" value="1"/>
</dbReference>
<accession>A0A210PVD6</accession>
<proteinExistence type="inferred from homology"/>
<evidence type="ECO:0000259" key="7">
    <source>
        <dbReference type="Pfam" id="PF05827"/>
    </source>
</evidence>
<evidence type="ECO:0000256" key="1">
    <source>
        <dbReference type="ARBA" id="ARBA00004167"/>
    </source>
</evidence>
<gene>
    <name evidence="9" type="ORF">KP79_PYT16214</name>
</gene>
<evidence type="ECO:0000256" key="4">
    <source>
        <dbReference type="ARBA" id="ARBA00022989"/>
    </source>
</evidence>
<dbReference type="AlphaFoldDB" id="A0A210PVD6"/>
<organism evidence="9 10">
    <name type="scientific">Mizuhopecten yessoensis</name>
    <name type="common">Japanese scallop</name>
    <name type="synonym">Patinopecten yessoensis</name>
    <dbReference type="NCBI Taxonomy" id="6573"/>
    <lineage>
        <taxon>Eukaryota</taxon>
        <taxon>Metazoa</taxon>
        <taxon>Spiralia</taxon>
        <taxon>Lophotrochozoa</taxon>
        <taxon>Mollusca</taxon>
        <taxon>Bivalvia</taxon>
        <taxon>Autobranchia</taxon>
        <taxon>Pteriomorphia</taxon>
        <taxon>Pectinida</taxon>
        <taxon>Pectinoidea</taxon>
        <taxon>Pectinidae</taxon>
        <taxon>Mizuhopecten</taxon>
    </lineage>
</organism>
<keyword evidence="10" id="KW-1185">Reference proteome</keyword>
<evidence type="ECO:0000256" key="3">
    <source>
        <dbReference type="ARBA" id="ARBA00022692"/>
    </source>
</evidence>
<dbReference type="InterPro" id="IPR008388">
    <property type="entry name" value="Ac45_acc_su"/>
</dbReference>
<feature type="transmembrane region" description="Helical" evidence="6">
    <location>
        <begin position="353"/>
        <end position="374"/>
    </location>
</feature>
<keyword evidence="3 6" id="KW-0812">Transmembrane</keyword>
<dbReference type="GO" id="GO:0001671">
    <property type="term" value="F:ATPase activator activity"/>
    <property type="evidence" value="ECO:0007669"/>
    <property type="project" value="TreeGrafter"/>
</dbReference>